<evidence type="ECO:0000313" key="3">
    <source>
        <dbReference type="Proteomes" id="UP001501470"/>
    </source>
</evidence>
<dbReference type="EMBL" id="BAAAQD010000037">
    <property type="protein sequence ID" value="GAA1566164.1"/>
    <property type="molecule type" value="Genomic_DNA"/>
</dbReference>
<comment type="caution">
    <text evidence="2">The sequence shown here is derived from an EMBL/GenBank/DDBJ whole genome shotgun (WGS) entry which is preliminary data.</text>
</comment>
<feature type="transmembrane region" description="Helical" evidence="1">
    <location>
        <begin position="71"/>
        <end position="96"/>
    </location>
</feature>
<evidence type="ECO:0000256" key="1">
    <source>
        <dbReference type="SAM" id="Phobius"/>
    </source>
</evidence>
<keyword evidence="1" id="KW-0812">Transmembrane</keyword>
<feature type="transmembrane region" description="Helical" evidence="1">
    <location>
        <begin position="37"/>
        <end position="59"/>
    </location>
</feature>
<organism evidence="2 3">
    <name type="scientific">Dactylosporangium maewongense</name>
    <dbReference type="NCBI Taxonomy" id="634393"/>
    <lineage>
        <taxon>Bacteria</taxon>
        <taxon>Bacillati</taxon>
        <taxon>Actinomycetota</taxon>
        <taxon>Actinomycetes</taxon>
        <taxon>Micromonosporales</taxon>
        <taxon>Micromonosporaceae</taxon>
        <taxon>Dactylosporangium</taxon>
    </lineage>
</organism>
<proteinExistence type="predicted"/>
<keyword evidence="3" id="KW-1185">Reference proteome</keyword>
<sequence>MRVPQQSLTGEWYMARGTAVTRTHLARRLAPPRLPAWYLLPAAAGVLLALMALCSVAALVDDPGRLTPSALLGVVMVVLILTGLVVGAVVLTVIGWQKHQTQLPAFRLRLQHWQSQFYCKRCDMTFVPATRGAPTR</sequence>
<accession>A0ABP4NTW9</accession>
<keyword evidence="1" id="KW-1133">Transmembrane helix</keyword>
<dbReference type="RefSeq" id="WP_344513160.1">
    <property type="nucleotide sequence ID" value="NZ_BAAAQD010000037.1"/>
</dbReference>
<protein>
    <submittedName>
        <fullName evidence="2">Uncharacterized protein</fullName>
    </submittedName>
</protein>
<gene>
    <name evidence="2" type="ORF">GCM10009827_104800</name>
</gene>
<dbReference type="Proteomes" id="UP001501470">
    <property type="component" value="Unassembled WGS sequence"/>
</dbReference>
<keyword evidence="1" id="KW-0472">Membrane</keyword>
<name>A0ABP4NTW9_9ACTN</name>
<evidence type="ECO:0000313" key="2">
    <source>
        <dbReference type="EMBL" id="GAA1566164.1"/>
    </source>
</evidence>
<reference evidence="3" key="1">
    <citation type="journal article" date="2019" name="Int. J. Syst. Evol. Microbiol.">
        <title>The Global Catalogue of Microorganisms (GCM) 10K type strain sequencing project: providing services to taxonomists for standard genome sequencing and annotation.</title>
        <authorList>
            <consortium name="The Broad Institute Genomics Platform"/>
            <consortium name="The Broad Institute Genome Sequencing Center for Infectious Disease"/>
            <person name="Wu L."/>
            <person name="Ma J."/>
        </authorList>
    </citation>
    <scope>NUCLEOTIDE SEQUENCE [LARGE SCALE GENOMIC DNA]</scope>
    <source>
        <strain evidence="3">JCM 15933</strain>
    </source>
</reference>